<evidence type="ECO:0000313" key="4">
    <source>
        <dbReference type="Proteomes" id="UP000008142"/>
    </source>
</evidence>
<evidence type="ECO:0000256" key="1">
    <source>
        <dbReference type="SAM" id="MobiDB-lite"/>
    </source>
</evidence>
<evidence type="ECO:0000256" key="2">
    <source>
        <dbReference type="SAM" id="Phobius"/>
    </source>
</evidence>
<reference evidence="4" key="1">
    <citation type="submission" date="2008-07" db="EMBL/GenBank/DDBJ databases">
        <title>Annotation of Ajellomyces capsulatus strain H88.</title>
        <authorList>
            <person name="Champion M."/>
            <person name="Cuomo C."/>
            <person name="Ma L.-J."/>
            <person name="Henn M.R."/>
            <person name="Sil A."/>
            <person name="Goldman B."/>
            <person name="Young S.K."/>
            <person name="Kodira C.D."/>
            <person name="Zeng Q."/>
            <person name="Koehrsen M."/>
            <person name="Alvarado L."/>
            <person name="Berlin A."/>
            <person name="Borenstein D."/>
            <person name="Chen Z."/>
            <person name="Engels R."/>
            <person name="Freedman E."/>
            <person name="Gellesch M."/>
            <person name="Goldberg J."/>
            <person name="Griggs A."/>
            <person name="Gujja S."/>
            <person name="Heiman D."/>
            <person name="Hepburn T."/>
            <person name="Howarth C."/>
            <person name="Jen D."/>
            <person name="Larson L."/>
            <person name="Lewis B."/>
            <person name="Mehta T."/>
            <person name="Park D."/>
            <person name="Pearson M."/>
            <person name="Roberts A."/>
            <person name="Saif S."/>
            <person name="Shea T."/>
            <person name="Shenoy N."/>
            <person name="Sisk P."/>
            <person name="Stolte C."/>
            <person name="Sykes S."/>
            <person name="Walk T."/>
            <person name="White J."/>
            <person name="Yandava C."/>
            <person name="Klein B."/>
            <person name="McEwen J.G."/>
            <person name="Puccia R."/>
            <person name="Goldman G.H."/>
            <person name="Felipe M.S."/>
            <person name="Nino-Vega G."/>
            <person name="San-Blas G."/>
            <person name="Taylor J."/>
            <person name="Mendoza L."/>
            <person name="Galagan J."/>
            <person name="Nusbaum C."/>
            <person name="Birren B."/>
        </authorList>
    </citation>
    <scope>NUCLEOTIDE SEQUENCE [LARGE SCALE GENOMIC DNA]</scope>
    <source>
        <strain evidence="4">H88</strain>
    </source>
</reference>
<gene>
    <name evidence="3" type="ORF">HCEG_01020</name>
</gene>
<keyword evidence="2" id="KW-1133">Transmembrane helix</keyword>
<dbReference type="AlphaFoldDB" id="F0U845"/>
<dbReference type="HOGENOM" id="CLU_1786328_0_0_1"/>
<feature type="region of interest" description="Disordered" evidence="1">
    <location>
        <begin position="108"/>
        <end position="130"/>
    </location>
</feature>
<keyword evidence="2" id="KW-0472">Membrane</keyword>
<keyword evidence="2" id="KW-0812">Transmembrane</keyword>
<dbReference type="EMBL" id="DS990636">
    <property type="protein sequence ID" value="EGC41658.1"/>
    <property type="molecule type" value="Genomic_DNA"/>
</dbReference>
<dbReference type="OrthoDB" id="10562090at2759"/>
<dbReference type="Proteomes" id="UP000008142">
    <property type="component" value="Unassembled WGS sequence"/>
</dbReference>
<accession>F0U845</accession>
<feature type="transmembrane region" description="Helical" evidence="2">
    <location>
        <begin position="12"/>
        <end position="37"/>
    </location>
</feature>
<name>F0U845_AJEC8</name>
<evidence type="ECO:0000313" key="3">
    <source>
        <dbReference type="EMBL" id="EGC41658.1"/>
    </source>
</evidence>
<proteinExistence type="predicted"/>
<organism evidence="4">
    <name type="scientific">Ajellomyces capsulatus (strain H88)</name>
    <name type="common">Darling's disease fungus</name>
    <name type="synonym">Histoplasma capsulatum</name>
    <dbReference type="NCBI Taxonomy" id="544711"/>
    <lineage>
        <taxon>Eukaryota</taxon>
        <taxon>Fungi</taxon>
        <taxon>Dikarya</taxon>
        <taxon>Ascomycota</taxon>
        <taxon>Pezizomycotina</taxon>
        <taxon>Eurotiomycetes</taxon>
        <taxon>Eurotiomycetidae</taxon>
        <taxon>Onygenales</taxon>
        <taxon>Ajellomycetaceae</taxon>
        <taxon>Histoplasma</taxon>
    </lineage>
</organism>
<protein>
    <submittedName>
        <fullName evidence="3">Predicted protein</fullName>
    </submittedName>
</protein>
<sequence>MLEGLDLVIRTLYTTMALVVIGLFCPSGLIENAIVLCRGPPSIYKNYQTGAKRGKKPVFWRKAPALDVMYTASHNLTWPGSRTPAYCYPIVWAQGKINLPEKSVQRTVPLRSSSETRLEDRTLAGSPSLRPACFQKQGVSCEEPE</sequence>